<name>A0A8S2EX14_9BILA</name>
<evidence type="ECO:0000313" key="3">
    <source>
        <dbReference type="Proteomes" id="UP000677228"/>
    </source>
</evidence>
<reference evidence="1" key="1">
    <citation type="submission" date="2021-02" db="EMBL/GenBank/DDBJ databases">
        <authorList>
            <person name="Nowell W R."/>
        </authorList>
    </citation>
    <scope>NUCLEOTIDE SEQUENCE</scope>
</reference>
<dbReference type="EMBL" id="CAJOBA010038861">
    <property type="protein sequence ID" value="CAF4068119.1"/>
    <property type="molecule type" value="Genomic_DNA"/>
</dbReference>
<protein>
    <submittedName>
        <fullName evidence="1">Uncharacterized protein</fullName>
    </submittedName>
</protein>
<proteinExistence type="predicted"/>
<dbReference type="EMBL" id="CAJNOK010017304">
    <property type="protein sequence ID" value="CAF1261529.1"/>
    <property type="molecule type" value="Genomic_DNA"/>
</dbReference>
<sequence length="184" mass="21671">MYDESHLSEVEEHVLDTDESDFDTLNTSVYASQSSDYENEDNFDPADDPLHYYTHLQTNDICMEFLKLLRDSQISKTQSERFLSFIKTLLPYPNKMPTSMEKLLTILNITNYFTKRITEYDKIDHKPNELLKSIQQIGNDVDEKNVSRKVDNIMEENSELKMKIIDDESISEQFETLKHEDNQL</sequence>
<evidence type="ECO:0000313" key="2">
    <source>
        <dbReference type="EMBL" id="CAF4068119.1"/>
    </source>
</evidence>
<evidence type="ECO:0000313" key="1">
    <source>
        <dbReference type="EMBL" id="CAF1261529.1"/>
    </source>
</evidence>
<dbReference type="AlphaFoldDB" id="A0A8S2EX14"/>
<accession>A0A8S2EX14</accession>
<organism evidence="1 3">
    <name type="scientific">Didymodactylos carnosus</name>
    <dbReference type="NCBI Taxonomy" id="1234261"/>
    <lineage>
        <taxon>Eukaryota</taxon>
        <taxon>Metazoa</taxon>
        <taxon>Spiralia</taxon>
        <taxon>Gnathifera</taxon>
        <taxon>Rotifera</taxon>
        <taxon>Eurotatoria</taxon>
        <taxon>Bdelloidea</taxon>
        <taxon>Philodinida</taxon>
        <taxon>Philodinidae</taxon>
        <taxon>Didymodactylos</taxon>
    </lineage>
</organism>
<dbReference type="Proteomes" id="UP000682733">
    <property type="component" value="Unassembled WGS sequence"/>
</dbReference>
<gene>
    <name evidence="1" type="ORF">OVA965_LOCUS26752</name>
    <name evidence="2" type="ORF">TMI583_LOCUS27493</name>
</gene>
<dbReference type="Proteomes" id="UP000677228">
    <property type="component" value="Unassembled WGS sequence"/>
</dbReference>
<comment type="caution">
    <text evidence="1">The sequence shown here is derived from an EMBL/GenBank/DDBJ whole genome shotgun (WGS) entry which is preliminary data.</text>
</comment>